<organism evidence="4 5">
    <name type="scientific">[Myrmecia] bisecta</name>
    <dbReference type="NCBI Taxonomy" id="41462"/>
    <lineage>
        <taxon>Eukaryota</taxon>
        <taxon>Viridiplantae</taxon>
        <taxon>Chlorophyta</taxon>
        <taxon>core chlorophytes</taxon>
        <taxon>Trebouxiophyceae</taxon>
        <taxon>Trebouxiales</taxon>
        <taxon>Trebouxiaceae</taxon>
        <taxon>Myrmecia</taxon>
    </lineage>
</organism>
<reference evidence="4 5" key="1">
    <citation type="journal article" date="2024" name="Nat. Commun.">
        <title>Phylogenomics reveals the evolutionary origins of lichenization in chlorophyte algae.</title>
        <authorList>
            <person name="Puginier C."/>
            <person name="Libourel C."/>
            <person name="Otte J."/>
            <person name="Skaloud P."/>
            <person name="Haon M."/>
            <person name="Grisel S."/>
            <person name="Petersen M."/>
            <person name="Berrin J.G."/>
            <person name="Delaux P.M."/>
            <person name="Dal Grande F."/>
            <person name="Keller J."/>
        </authorList>
    </citation>
    <scope>NUCLEOTIDE SEQUENCE [LARGE SCALE GENOMIC DNA]</scope>
    <source>
        <strain evidence="4 5">SAG 2043</strain>
    </source>
</reference>
<feature type="domain" description="MATH" evidence="3">
    <location>
        <begin position="189"/>
        <end position="325"/>
    </location>
</feature>
<comment type="caution">
    <text evidence="4">The sequence shown here is derived from an EMBL/GenBank/DDBJ whole genome shotgun (WGS) entry which is preliminary data.</text>
</comment>
<evidence type="ECO:0000313" key="4">
    <source>
        <dbReference type="EMBL" id="KAK9829646.1"/>
    </source>
</evidence>
<feature type="domain" description="MATH" evidence="3">
    <location>
        <begin position="33"/>
        <end position="161"/>
    </location>
</feature>
<feature type="compositionally biased region" description="Polar residues" evidence="2">
    <location>
        <begin position="1632"/>
        <end position="1642"/>
    </location>
</feature>
<feature type="compositionally biased region" description="Low complexity" evidence="2">
    <location>
        <begin position="852"/>
        <end position="869"/>
    </location>
</feature>
<evidence type="ECO:0000259" key="3">
    <source>
        <dbReference type="PROSITE" id="PS50144"/>
    </source>
</evidence>
<feature type="compositionally biased region" description="Low complexity" evidence="2">
    <location>
        <begin position="1616"/>
        <end position="1628"/>
    </location>
</feature>
<feature type="region of interest" description="Disordered" evidence="2">
    <location>
        <begin position="920"/>
        <end position="991"/>
    </location>
</feature>
<accession>A0AAW1R7N5</accession>
<protein>
    <recommendedName>
        <fullName evidence="3">MATH domain-containing protein</fullName>
    </recommendedName>
</protein>
<feature type="region of interest" description="Disordered" evidence="2">
    <location>
        <begin position="1670"/>
        <end position="1717"/>
    </location>
</feature>
<name>A0AAW1R7N5_9CHLO</name>
<feature type="compositionally biased region" description="Gly residues" evidence="2">
    <location>
        <begin position="352"/>
        <end position="365"/>
    </location>
</feature>
<evidence type="ECO:0000313" key="5">
    <source>
        <dbReference type="Proteomes" id="UP001489004"/>
    </source>
</evidence>
<dbReference type="EMBL" id="JALJOR010000001">
    <property type="protein sequence ID" value="KAK9829646.1"/>
    <property type="molecule type" value="Genomic_DNA"/>
</dbReference>
<feature type="region of interest" description="Disordered" evidence="2">
    <location>
        <begin position="849"/>
        <end position="879"/>
    </location>
</feature>
<dbReference type="CDD" id="cd00121">
    <property type="entry name" value="MATH"/>
    <property type="match status" value="3"/>
</dbReference>
<evidence type="ECO:0000256" key="2">
    <source>
        <dbReference type="SAM" id="MobiDB-lite"/>
    </source>
</evidence>
<feature type="region of interest" description="Disordered" evidence="2">
    <location>
        <begin position="343"/>
        <end position="366"/>
    </location>
</feature>
<feature type="compositionally biased region" description="Polar residues" evidence="2">
    <location>
        <begin position="1692"/>
        <end position="1717"/>
    </location>
</feature>
<dbReference type="Gene3D" id="2.60.210.10">
    <property type="entry name" value="Apoptosis, Tumor Necrosis Factor Receptor Associated Protein 2, Chain A"/>
    <property type="match status" value="4"/>
</dbReference>
<dbReference type="PROSITE" id="PS50144">
    <property type="entry name" value="MATH"/>
    <property type="match status" value="4"/>
</dbReference>
<proteinExistence type="predicted"/>
<dbReference type="SMART" id="SM00061">
    <property type="entry name" value="MATH"/>
    <property type="match status" value="3"/>
</dbReference>
<dbReference type="InterPro" id="IPR002083">
    <property type="entry name" value="MATH/TRAF_dom"/>
</dbReference>
<feature type="domain" description="MATH" evidence="3">
    <location>
        <begin position="366"/>
        <end position="504"/>
    </location>
</feature>
<dbReference type="InterPro" id="IPR008974">
    <property type="entry name" value="TRAF-like"/>
</dbReference>
<keyword evidence="1" id="KW-0175">Coiled coil</keyword>
<dbReference type="Proteomes" id="UP001489004">
    <property type="component" value="Unassembled WGS sequence"/>
</dbReference>
<evidence type="ECO:0000256" key="1">
    <source>
        <dbReference type="SAM" id="Coils"/>
    </source>
</evidence>
<gene>
    <name evidence="4" type="ORF">WJX72_007078</name>
</gene>
<dbReference type="Pfam" id="PF22486">
    <property type="entry name" value="MATH_2"/>
    <property type="match status" value="4"/>
</dbReference>
<dbReference type="SUPFAM" id="SSF49599">
    <property type="entry name" value="TRAF domain-like"/>
    <property type="match status" value="4"/>
</dbReference>
<sequence length="1752" mass="188133">MGELALATATARPDASGEEADGGIVIDRKNAYAAGCKWAIANFSKCKQRTLWSKYFEVGGYDCRLLVYPQGDSQALPGYVSIYLQVTDPGGASGKWDCFASYRLCVVNQLDDSRSIARDSWHRYSSKKKSHGWCDFTPAAALQDGRQGFALSDTVIVTADILLLNESVSFSREADLSNGVGPASPEVLSGKFTWKVHNFPQFLAMMKTQKVMSPVFPAGECNLRLSVYQSTVGGTEYLSKCLESRDADKAGGSERSCWCLFRMSVLNQLVGGKHLHRDSYGRFAADSKAGDNTSLGWNDFMPMANFIDSEQGYTVDGTAIFSASFHIIKESSTFTRNFDRSGSLVKGRGKPKGAGGGVGGDGGHQSGKFTWKIEHFTRLKELLKKRKITGLCIKSKRFQVGGRDCRLIVYPRGQSQPPCHLSMFLEVTDPRSTSPDWSCFVSHRLSVVNQRAEGGEKSVSKESQNRYSKAAKDWGWREFVTLTSLFDQDAGYLVNDAVVFSAEVLVLRESSEAKLVPVLDLPEGLKAADALEYGLALASSDNIPNKVRFSWRIENFVAFKEIMETRKIFSKYFTAEGCELRIGVYESFDTLCIYLESDAQGASLERNFWVKYRIAVVNQKHPERTEWKESAICTKTWNNSVLQFMKVHEMVDAEQGYLHKESLVLMCEVLECCPWFEFADLEVYASDAEGDGVSTDADDLLDSDGSEGGMGDEEELFRSLLARAGVQLGQGHSWPVMLDSKALTAALHDKLLMDATSGAAFLAGMRVYLDDPLKAKRLLLPTVSTAKDGQQTWPCVLDLLMAVHSLQQPLIDLMLDVMVDACECKPRKEQPISAAAAASFVARHRKSVPHLGSSSASDGPSGGASADRATPGLDISRCLPDGRGDGAECASASSTTAGLTSALPSVHSFGSLVGSTSAGEALSMGGPLSTPPSPSPAAKASAGGEDGQDPASASSAVSGKTAAQDGTWWFGGAGPASGAKDAPAASTSGREKAQYEEVLALAVSWLRTLDPLVCQNGASAGGSAASPRPPAMQKITALLSGLPRALQADMVMLVPKLVDASEHTALAGALLARLAEANREGPEAEVTLRMPVLAALGLLRIDPAIAQKVLRAALESLPALSESELPPAVGLVLKLASDSPKVRSEAVGAVRQRVRSAHAETVTPGTLDALRLAVTQYKEVAQAMLADIDASCKALAKAGRPVSTQDGDSLEAPAALHVADLEVLMDLLAQPSLRRDTERVFEQGVVLGLVSESEVAAVLERRRMQHLVASSMPPPRFSPDLLPQMPFFTPLSYLPNGLPSLPNLPSLGFPWNGLSLPLASGSDFENMQNATVQIEALQKRITRLEAAQRKAAEQAQQEAAKAAAEAAGLKQKLVEYEVEIARHHSERKTEVAGFSSGKKELQDKIRNLESELDWVRAERADEQAAAAKDKKELTGRVKELESAASRAKTVRRDEVKRLTKEKAQLADRLKELESAQPRLEEELGRLRLAVTSGAEQRQKAEQEAEAKLRKTEGELQQKAEQVKRFEAYVESADAKVRAQQDYIAGLERNLQEQLARVAPLYGANLDALTAGQLDALARIHEEGLKRARTLSAQRRHEEGAAAVAVAAVEAVTGPGNLGNLGNAGNLGPKTSMPASRSGQRNLGSIGSMESVSSVSSMGSLAAASAALGNNDRQGSLAGLGGERLPHGLMDNPSRQSPSRSMFFSGNGNNAFSQQNTPIVSTGFPAGFPNGLLGGTGLMNGHHPSSNGSHQLW</sequence>
<dbReference type="PANTHER" id="PTHR47242">
    <property type="entry name" value="TRAF-LIKE FAMILY PROTEIN"/>
    <property type="match status" value="1"/>
</dbReference>
<feature type="domain" description="MATH" evidence="3">
    <location>
        <begin position="546"/>
        <end position="669"/>
    </location>
</feature>
<dbReference type="PANTHER" id="PTHR47242:SF1">
    <property type="entry name" value="TRAF-LIKE FAMILY PROTEIN"/>
    <property type="match status" value="1"/>
</dbReference>
<feature type="region of interest" description="Disordered" evidence="2">
    <location>
        <begin position="1616"/>
        <end position="1648"/>
    </location>
</feature>
<keyword evidence="5" id="KW-1185">Reference proteome</keyword>
<feature type="coiled-coil region" evidence="1">
    <location>
        <begin position="1327"/>
        <end position="1528"/>
    </location>
</feature>